<proteinExistence type="predicted"/>
<feature type="region of interest" description="Disordered" evidence="6">
    <location>
        <begin position="686"/>
        <end position="705"/>
    </location>
</feature>
<dbReference type="AlphaFoldDB" id="A0A9P9WKM4"/>
<dbReference type="PANTHER" id="PTHR43791">
    <property type="entry name" value="PERMEASE-RELATED"/>
    <property type="match status" value="1"/>
</dbReference>
<evidence type="ECO:0000313" key="10">
    <source>
        <dbReference type="Proteomes" id="UP000829685"/>
    </source>
</evidence>
<dbReference type="Pfam" id="PF07690">
    <property type="entry name" value="MFS_1"/>
    <property type="match status" value="1"/>
</dbReference>
<evidence type="ECO:0000256" key="3">
    <source>
        <dbReference type="ARBA" id="ARBA00022692"/>
    </source>
</evidence>
<feature type="transmembrane region" description="Helical" evidence="7">
    <location>
        <begin position="149"/>
        <end position="169"/>
    </location>
</feature>
<feature type="transmembrane region" description="Helical" evidence="7">
    <location>
        <begin position="213"/>
        <end position="235"/>
    </location>
</feature>
<protein>
    <recommendedName>
        <fullName evidence="8">Major facilitator superfamily (MFS) profile domain-containing protein</fullName>
    </recommendedName>
</protein>
<feature type="transmembrane region" description="Helical" evidence="7">
    <location>
        <begin position="351"/>
        <end position="369"/>
    </location>
</feature>
<dbReference type="Proteomes" id="UP000829685">
    <property type="component" value="Unassembled WGS sequence"/>
</dbReference>
<dbReference type="GO" id="GO:0016020">
    <property type="term" value="C:membrane"/>
    <property type="evidence" value="ECO:0007669"/>
    <property type="project" value="UniProtKB-SubCell"/>
</dbReference>
<feature type="transmembrane region" description="Helical" evidence="7">
    <location>
        <begin position="181"/>
        <end position="201"/>
    </location>
</feature>
<dbReference type="InterPro" id="IPR036259">
    <property type="entry name" value="MFS_trans_sf"/>
</dbReference>
<accession>A0A9P9WKM4</accession>
<evidence type="ECO:0000256" key="1">
    <source>
        <dbReference type="ARBA" id="ARBA00004141"/>
    </source>
</evidence>
<evidence type="ECO:0000256" key="7">
    <source>
        <dbReference type="SAM" id="Phobius"/>
    </source>
</evidence>
<dbReference type="FunFam" id="1.20.1250.20:FF:000013">
    <property type="entry name" value="MFS general substrate transporter"/>
    <property type="match status" value="1"/>
</dbReference>
<comment type="caution">
    <text evidence="9">The sequence shown here is derived from an EMBL/GenBank/DDBJ whole genome shotgun (WGS) entry which is preliminary data.</text>
</comment>
<dbReference type="PROSITE" id="PS50850">
    <property type="entry name" value="MFS"/>
    <property type="match status" value="1"/>
</dbReference>
<feature type="compositionally biased region" description="Low complexity" evidence="6">
    <location>
        <begin position="615"/>
        <end position="647"/>
    </location>
</feature>
<dbReference type="FunFam" id="1.20.1250.20:FF:000057">
    <property type="entry name" value="MFS general substrate transporter"/>
    <property type="match status" value="1"/>
</dbReference>
<keyword evidence="3 7" id="KW-0812">Transmembrane</keyword>
<feature type="transmembrane region" description="Helical" evidence="7">
    <location>
        <begin position="656"/>
        <end position="677"/>
    </location>
</feature>
<feature type="transmembrane region" description="Helical" evidence="7">
    <location>
        <begin position="118"/>
        <end position="137"/>
    </location>
</feature>
<feature type="transmembrane region" description="Helical" evidence="7">
    <location>
        <begin position="320"/>
        <end position="339"/>
    </location>
</feature>
<evidence type="ECO:0000256" key="2">
    <source>
        <dbReference type="ARBA" id="ARBA00022448"/>
    </source>
</evidence>
<dbReference type="GO" id="GO:0022857">
    <property type="term" value="F:transmembrane transporter activity"/>
    <property type="evidence" value="ECO:0007669"/>
    <property type="project" value="InterPro"/>
</dbReference>
<organism evidence="9 10">
    <name type="scientific">Neoarthrinium moseri</name>
    <dbReference type="NCBI Taxonomy" id="1658444"/>
    <lineage>
        <taxon>Eukaryota</taxon>
        <taxon>Fungi</taxon>
        <taxon>Dikarya</taxon>
        <taxon>Ascomycota</taxon>
        <taxon>Pezizomycotina</taxon>
        <taxon>Sordariomycetes</taxon>
        <taxon>Xylariomycetidae</taxon>
        <taxon>Amphisphaeriales</taxon>
        <taxon>Apiosporaceae</taxon>
        <taxon>Neoarthrinium</taxon>
    </lineage>
</organism>
<dbReference type="PANTHER" id="PTHR43791:SF92">
    <property type="entry name" value="AGL026WP"/>
    <property type="match status" value="1"/>
</dbReference>
<evidence type="ECO:0000256" key="4">
    <source>
        <dbReference type="ARBA" id="ARBA00022989"/>
    </source>
</evidence>
<gene>
    <name evidence="9" type="ORF">JX265_007054</name>
</gene>
<evidence type="ECO:0000256" key="5">
    <source>
        <dbReference type="ARBA" id="ARBA00023136"/>
    </source>
</evidence>
<evidence type="ECO:0000256" key="6">
    <source>
        <dbReference type="SAM" id="MobiDB-lite"/>
    </source>
</evidence>
<sequence>MANTEFAPQAKGDNAHLHLGTLRADFKTVDGIPNIENRAGKESALLRKIDLRMMPLMMIIYVLNYLDRNNIAMARLGNFERDIGLVGTQYNTIISVFFVGYILTQIPTNMILNRMRPSIFLPGVMCAWAVVSAATGAVKNYAGMVALRFILGFVEAPFFPGALFLFSAWYTKKELAARISILYAAGQMAGAFGGLLGSAIMGGMDGKAGLADWRWLFIIEGCATIPVALVTMWIIPDYPATTKWLSEEERQIAVLRIAEEANEEDDRAEIPALLGLKMALTDPALYMIWFMQLGLNTSAAFINFFPTIVATLGYPQRETLLLSAPPYVFAAILGICNSWHSDQVRERWVHVVWPQVFCSIGFVISAVTLNTVARYIATFMMMSVYGSFGCILSWVSTTLPRPSTKRAISYAVVNAGSNFAAIYASYFYPSSQGPRYWQANVANVAFSAIALTTVFTPKSDCTAASAYASTTWAGNQWAYQLDSGISKATCYPSSYSAYQYKSGLWYSPGVCPLSYNYVATSIIRPTSGPATTLAICCPPGVHNAPLTGWSCYQVLTSSVSDLSFSNDLKTTLAGTTAFANPISVAWQQSDLSLFSPASAPILALRSQGITFPPDSTTTSSSLSATGTTSVTSSSPSSTDTAAPIPSSGSGISTASAAGIGVGATVGVFAIVGVIWWFRRHYRIAKRSDHSDQQQSQSTSLEPAKDAAHDTNLAQYHASLYQGHLALAEAPATDVPLEADYSNTRAELYGGWQGYEAPARIQSPT</sequence>
<dbReference type="Gene3D" id="1.20.1250.20">
    <property type="entry name" value="MFS general substrate transporter like domains"/>
    <property type="match status" value="2"/>
</dbReference>
<evidence type="ECO:0000313" key="9">
    <source>
        <dbReference type="EMBL" id="KAI1868231.1"/>
    </source>
</evidence>
<feature type="transmembrane region" description="Helical" evidence="7">
    <location>
        <begin position="86"/>
        <end position="106"/>
    </location>
</feature>
<evidence type="ECO:0000259" key="8">
    <source>
        <dbReference type="PROSITE" id="PS50850"/>
    </source>
</evidence>
<keyword evidence="4 7" id="KW-1133">Transmembrane helix</keyword>
<comment type="subcellular location">
    <subcellularLocation>
        <location evidence="1">Membrane</location>
        <topology evidence="1">Multi-pass membrane protein</topology>
    </subcellularLocation>
</comment>
<keyword evidence="10" id="KW-1185">Reference proteome</keyword>
<keyword evidence="2" id="KW-0813">Transport</keyword>
<feature type="transmembrane region" description="Helical" evidence="7">
    <location>
        <begin position="375"/>
        <end position="395"/>
    </location>
</feature>
<feature type="region of interest" description="Disordered" evidence="6">
    <location>
        <begin position="614"/>
        <end position="647"/>
    </location>
</feature>
<keyword evidence="5 7" id="KW-0472">Membrane</keyword>
<dbReference type="InterPro" id="IPR011701">
    <property type="entry name" value="MFS"/>
</dbReference>
<dbReference type="EMBL" id="JAFIMR010000017">
    <property type="protein sequence ID" value="KAI1868231.1"/>
    <property type="molecule type" value="Genomic_DNA"/>
</dbReference>
<feature type="transmembrane region" description="Helical" evidence="7">
    <location>
        <begin position="284"/>
        <end position="308"/>
    </location>
</feature>
<dbReference type="SUPFAM" id="SSF103473">
    <property type="entry name" value="MFS general substrate transporter"/>
    <property type="match status" value="1"/>
</dbReference>
<reference evidence="9" key="1">
    <citation type="submission" date="2021-03" db="EMBL/GenBank/DDBJ databases">
        <title>Revisited historic fungal species revealed as producer of novel bioactive compounds through whole genome sequencing and comparative genomics.</title>
        <authorList>
            <person name="Vignolle G.A."/>
            <person name="Hochenegger N."/>
            <person name="Mach R.L."/>
            <person name="Mach-Aigner A.R."/>
            <person name="Javad Rahimi M."/>
            <person name="Salim K.A."/>
            <person name="Chan C.M."/>
            <person name="Lim L.B.L."/>
            <person name="Cai F."/>
            <person name="Druzhinina I.S."/>
            <person name="U'Ren J.M."/>
            <person name="Derntl C."/>
        </authorList>
    </citation>
    <scope>NUCLEOTIDE SEQUENCE</scope>
    <source>
        <strain evidence="9">TUCIM 5799</strain>
    </source>
</reference>
<name>A0A9P9WKM4_9PEZI</name>
<feature type="transmembrane region" description="Helical" evidence="7">
    <location>
        <begin position="407"/>
        <end position="428"/>
    </location>
</feature>
<feature type="domain" description="Major facilitator superfamily (MFS) profile" evidence="8">
    <location>
        <begin position="53"/>
        <end position="460"/>
    </location>
</feature>
<dbReference type="InterPro" id="IPR020846">
    <property type="entry name" value="MFS_dom"/>
</dbReference>